<keyword evidence="8" id="KW-1185">Reference proteome</keyword>
<evidence type="ECO:0000256" key="4">
    <source>
        <dbReference type="ARBA" id="ARBA00023242"/>
    </source>
</evidence>
<sequence>MDQQTVRSRPRVSRACERCRVKKAKCDGEKPCRRCNLDQAPCSYKVRRKTESASTNQRYTNLLLQHQEALTAGVVELYKRLASGQKWDGAPIEEVNGTPSVHGILERLGVLDHDEDAAHSHVDSSSINNRSEPVSPISLARSIPPVIAPKTKRPLRATMRREPDDHAPGTAPPRQRSFIAQSPKSATATAMSRTSTACGPPSSALDTDEGPVHSTYFAQPASPLTPLSDARGTSLSHGSGARLTRTSASTTSWVDSPVDEFCDELFGTPIPTPGAEAQPGHQLQQPGLQNEPLPQYQPQGQTPSAHQNPYAMPPSFASPNMSATEAYNAEYFFDATLGGGMSMYGWDSGPGGPGGIEYAAWDTGVYV</sequence>
<feature type="domain" description="Zn(2)-C6 fungal-type" evidence="6">
    <location>
        <begin position="15"/>
        <end position="44"/>
    </location>
</feature>
<dbReference type="InterPro" id="IPR052783">
    <property type="entry name" value="Metabolic/Drug-Res_Regulator"/>
</dbReference>
<reference evidence="7 8" key="1">
    <citation type="submission" date="2015-01" db="EMBL/GenBank/DDBJ databases">
        <title>The Genome Sequence of Cladophialophora immunda CBS83496.</title>
        <authorList>
            <consortium name="The Broad Institute Genomics Platform"/>
            <person name="Cuomo C."/>
            <person name="de Hoog S."/>
            <person name="Gorbushina A."/>
            <person name="Stielow B."/>
            <person name="Teixiera M."/>
            <person name="Abouelleil A."/>
            <person name="Chapman S.B."/>
            <person name="Priest M."/>
            <person name="Young S.K."/>
            <person name="Wortman J."/>
            <person name="Nusbaum C."/>
            <person name="Birren B."/>
        </authorList>
    </citation>
    <scope>NUCLEOTIDE SEQUENCE [LARGE SCALE GENOMIC DNA]</scope>
    <source>
        <strain evidence="7 8">CBS 83496</strain>
    </source>
</reference>
<feature type="compositionally biased region" description="Polar residues" evidence="5">
    <location>
        <begin position="296"/>
        <end position="307"/>
    </location>
</feature>
<evidence type="ECO:0000256" key="1">
    <source>
        <dbReference type="ARBA" id="ARBA00023015"/>
    </source>
</evidence>
<evidence type="ECO:0000313" key="8">
    <source>
        <dbReference type="Proteomes" id="UP000054466"/>
    </source>
</evidence>
<dbReference type="InterPro" id="IPR036864">
    <property type="entry name" value="Zn2-C6_fun-type_DNA-bd_sf"/>
</dbReference>
<dbReference type="RefSeq" id="XP_016243322.1">
    <property type="nucleotide sequence ID" value="XM_016398760.1"/>
</dbReference>
<evidence type="ECO:0000313" key="7">
    <source>
        <dbReference type="EMBL" id="KIW23106.1"/>
    </source>
</evidence>
<dbReference type="Proteomes" id="UP000054466">
    <property type="component" value="Unassembled WGS sequence"/>
</dbReference>
<evidence type="ECO:0000259" key="6">
    <source>
        <dbReference type="PROSITE" id="PS50048"/>
    </source>
</evidence>
<evidence type="ECO:0000256" key="3">
    <source>
        <dbReference type="ARBA" id="ARBA00023163"/>
    </source>
</evidence>
<dbReference type="PANTHER" id="PTHR47655:SF3">
    <property type="entry name" value="ZN(II)2CYS6 TRANSCRIPTION FACTOR (EUROFUNG)"/>
    <property type="match status" value="1"/>
</dbReference>
<keyword evidence="2" id="KW-0238">DNA-binding</keyword>
<dbReference type="Pfam" id="PF00172">
    <property type="entry name" value="Zn_clus"/>
    <property type="match status" value="1"/>
</dbReference>
<dbReference type="GO" id="GO:0000981">
    <property type="term" value="F:DNA-binding transcription factor activity, RNA polymerase II-specific"/>
    <property type="evidence" value="ECO:0007669"/>
    <property type="project" value="InterPro"/>
</dbReference>
<keyword evidence="3" id="KW-0804">Transcription</keyword>
<dbReference type="STRING" id="569365.A0A0D1Z691"/>
<dbReference type="HOGENOM" id="CLU_069194_0_0_1"/>
<dbReference type="CDD" id="cd00067">
    <property type="entry name" value="GAL4"/>
    <property type="match status" value="1"/>
</dbReference>
<protein>
    <recommendedName>
        <fullName evidence="6">Zn(2)-C6 fungal-type domain-containing protein</fullName>
    </recommendedName>
</protein>
<dbReference type="VEuPathDB" id="FungiDB:PV07_11332"/>
<dbReference type="SMART" id="SM00066">
    <property type="entry name" value="GAL4"/>
    <property type="match status" value="1"/>
</dbReference>
<evidence type="ECO:0000256" key="5">
    <source>
        <dbReference type="SAM" id="MobiDB-lite"/>
    </source>
</evidence>
<proteinExistence type="predicted"/>
<dbReference type="AlphaFoldDB" id="A0A0D1Z691"/>
<keyword evidence="1" id="KW-0805">Transcription regulation</keyword>
<dbReference type="SUPFAM" id="SSF57701">
    <property type="entry name" value="Zn2/Cys6 DNA-binding domain"/>
    <property type="match status" value="1"/>
</dbReference>
<dbReference type="Gene3D" id="4.10.240.10">
    <property type="entry name" value="Zn(2)-C6 fungal-type DNA-binding domain"/>
    <property type="match status" value="1"/>
</dbReference>
<organism evidence="7 8">
    <name type="scientific">Cladophialophora immunda</name>
    <dbReference type="NCBI Taxonomy" id="569365"/>
    <lineage>
        <taxon>Eukaryota</taxon>
        <taxon>Fungi</taxon>
        <taxon>Dikarya</taxon>
        <taxon>Ascomycota</taxon>
        <taxon>Pezizomycotina</taxon>
        <taxon>Eurotiomycetes</taxon>
        <taxon>Chaetothyriomycetidae</taxon>
        <taxon>Chaetothyriales</taxon>
        <taxon>Herpotrichiellaceae</taxon>
        <taxon>Cladophialophora</taxon>
    </lineage>
</organism>
<accession>A0A0D1Z691</accession>
<feature type="compositionally biased region" description="Low complexity" evidence="5">
    <location>
        <begin position="239"/>
        <end position="252"/>
    </location>
</feature>
<feature type="compositionally biased region" description="Low complexity" evidence="5">
    <location>
        <begin position="278"/>
        <end position="289"/>
    </location>
</feature>
<keyword evidence="4" id="KW-0539">Nucleus</keyword>
<feature type="compositionally biased region" description="Low complexity" evidence="5">
    <location>
        <begin position="185"/>
        <end position="197"/>
    </location>
</feature>
<dbReference type="GeneID" id="27350526"/>
<feature type="region of interest" description="Disordered" evidence="5">
    <location>
        <begin position="117"/>
        <end position="252"/>
    </location>
</feature>
<dbReference type="GO" id="GO:0003677">
    <property type="term" value="F:DNA binding"/>
    <property type="evidence" value="ECO:0007669"/>
    <property type="project" value="UniProtKB-KW"/>
</dbReference>
<name>A0A0D1Z691_9EURO</name>
<evidence type="ECO:0000256" key="2">
    <source>
        <dbReference type="ARBA" id="ARBA00023125"/>
    </source>
</evidence>
<dbReference type="PANTHER" id="PTHR47655">
    <property type="entry name" value="QUINIC ACID UTILIZATION ACTIVATOR"/>
    <property type="match status" value="1"/>
</dbReference>
<dbReference type="EMBL" id="KN847046">
    <property type="protein sequence ID" value="KIW23106.1"/>
    <property type="molecule type" value="Genomic_DNA"/>
</dbReference>
<feature type="compositionally biased region" description="Polar residues" evidence="5">
    <location>
        <begin position="123"/>
        <end position="132"/>
    </location>
</feature>
<dbReference type="PROSITE" id="PS00463">
    <property type="entry name" value="ZN2_CY6_FUNGAL_1"/>
    <property type="match status" value="1"/>
</dbReference>
<feature type="region of interest" description="Disordered" evidence="5">
    <location>
        <begin position="264"/>
        <end position="317"/>
    </location>
</feature>
<gene>
    <name evidence="7" type="ORF">PV07_11332</name>
</gene>
<dbReference type="PROSITE" id="PS50048">
    <property type="entry name" value="ZN2_CY6_FUNGAL_2"/>
    <property type="match status" value="1"/>
</dbReference>
<dbReference type="GO" id="GO:0008270">
    <property type="term" value="F:zinc ion binding"/>
    <property type="evidence" value="ECO:0007669"/>
    <property type="project" value="InterPro"/>
</dbReference>
<dbReference type="OrthoDB" id="4151048at2759"/>
<dbReference type="InterPro" id="IPR001138">
    <property type="entry name" value="Zn2Cys6_DnaBD"/>
</dbReference>